<dbReference type="NCBIfam" id="TIGR00041">
    <property type="entry name" value="DTMP_kinase"/>
    <property type="match status" value="1"/>
</dbReference>
<keyword evidence="5" id="KW-0547">Nucleotide-binding</keyword>
<keyword evidence="4" id="KW-0545">Nucleotide biosynthesis</keyword>
<dbReference type="GO" id="GO:0005524">
    <property type="term" value="F:ATP binding"/>
    <property type="evidence" value="ECO:0007669"/>
    <property type="project" value="UniProtKB-KW"/>
</dbReference>
<evidence type="ECO:0000256" key="4">
    <source>
        <dbReference type="ARBA" id="ARBA00022727"/>
    </source>
</evidence>
<dbReference type="SUPFAM" id="SSF52540">
    <property type="entry name" value="P-loop containing nucleoside triphosphate hydrolases"/>
    <property type="match status" value="1"/>
</dbReference>
<dbReference type="AlphaFoldDB" id="X1ER00"/>
<evidence type="ECO:0000256" key="1">
    <source>
        <dbReference type="ARBA" id="ARBA00009776"/>
    </source>
</evidence>
<dbReference type="PROSITE" id="PS01331">
    <property type="entry name" value="THYMIDYLATE_KINASE"/>
    <property type="match status" value="1"/>
</dbReference>
<reference evidence="10" key="1">
    <citation type="journal article" date="2014" name="Front. Microbiol.">
        <title>High frequency of phylogenetically diverse reductive dehalogenase-homologous genes in deep subseafloor sedimentary metagenomes.</title>
        <authorList>
            <person name="Kawai M."/>
            <person name="Futagami T."/>
            <person name="Toyoda A."/>
            <person name="Takaki Y."/>
            <person name="Nishi S."/>
            <person name="Hori S."/>
            <person name="Arai W."/>
            <person name="Tsubouchi T."/>
            <person name="Morono Y."/>
            <person name="Uchiyama I."/>
            <person name="Ito T."/>
            <person name="Fujiyama A."/>
            <person name="Inagaki F."/>
            <person name="Takami H."/>
        </authorList>
    </citation>
    <scope>NUCLEOTIDE SEQUENCE</scope>
    <source>
        <strain evidence="10">Expedition CK06-06</strain>
    </source>
</reference>
<gene>
    <name evidence="10" type="ORF">S03H2_10504</name>
</gene>
<keyword evidence="3" id="KW-0808">Transferase</keyword>
<name>X1ER00_9ZZZZ</name>
<evidence type="ECO:0000313" key="10">
    <source>
        <dbReference type="EMBL" id="GAH35821.1"/>
    </source>
</evidence>
<dbReference type="Pfam" id="PF02223">
    <property type="entry name" value="Thymidylate_kin"/>
    <property type="match status" value="1"/>
</dbReference>
<evidence type="ECO:0000256" key="5">
    <source>
        <dbReference type="ARBA" id="ARBA00022741"/>
    </source>
</evidence>
<dbReference type="GO" id="GO:0005829">
    <property type="term" value="C:cytosol"/>
    <property type="evidence" value="ECO:0007669"/>
    <property type="project" value="TreeGrafter"/>
</dbReference>
<dbReference type="InterPro" id="IPR027417">
    <property type="entry name" value="P-loop_NTPase"/>
</dbReference>
<proteinExistence type="inferred from homology"/>
<dbReference type="InterPro" id="IPR018094">
    <property type="entry name" value="Thymidylate_kinase"/>
</dbReference>
<dbReference type="EC" id="2.7.4.9" evidence="2"/>
<evidence type="ECO:0000259" key="9">
    <source>
        <dbReference type="Pfam" id="PF02223"/>
    </source>
</evidence>
<protein>
    <recommendedName>
        <fullName evidence="2">dTMP kinase</fullName>
        <ecNumber evidence="2">2.7.4.9</ecNumber>
    </recommendedName>
</protein>
<dbReference type="Gene3D" id="3.40.50.300">
    <property type="entry name" value="P-loop containing nucleotide triphosphate hydrolases"/>
    <property type="match status" value="1"/>
</dbReference>
<keyword evidence="7" id="KW-0067">ATP-binding</keyword>
<feature type="domain" description="Thymidylate kinase-like" evidence="9">
    <location>
        <begin position="12"/>
        <end position="113"/>
    </location>
</feature>
<comment type="similarity">
    <text evidence="1">Belongs to the thymidylate kinase family.</text>
</comment>
<evidence type="ECO:0000256" key="8">
    <source>
        <dbReference type="ARBA" id="ARBA00048743"/>
    </source>
</evidence>
<dbReference type="GO" id="GO:0006227">
    <property type="term" value="P:dUDP biosynthetic process"/>
    <property type="evidence" value="ECO:0007669"/>
    <property type="project" value="TreeGrafter"/>
</dbReference>
<organism evidence="10">
    <name type="scientific">marine sediment metagenome</name>
    <dbReference type="NCBI Taxonomy" id="412755"/>
    <lineage>
        <taxon>unclassified sequences</taxon>
        <taxon>metagenomes</taxon>
        <taxon>ecological metagenomes</taxon>
    </lineage>
</organism>
<evidence type="ECO:0000256" key="2">
    <source>
        <dbReference type="ARBA" id="ARBA00012980"/>
    </source>
</evidence>
<evidence type="ECO:0000256" key="7">
    <source>
        <dbReference type="ARBA" id="ARBA00022840"/>
    </source>
</evidence>
<dbReference type="GO" id="GO:0006235">
    <property type="term" value="P:dTTP biosynthetic process"/>
    <property type="evidence" value="ECO:0007669"/>
    <property type="project" value="TreeGrafter"/>
</dbReference>
<dbReference type="InterPro" id="IPR039430">
    <property type="entry name" value="Thymidylate_kin-like_dom"/>
</dbReference>
<sequence length="128" mass="13898">MKNKFSGKFIVLDGPDGCGKSTQLELLAEYLNNEGIEVVKTHDPGGTKIGDQIRRLLKYGAKGIMDVHTETMLFMASRAQLVAEVIKPAIEKSKTVLCDRFISSTCAYQGSSGYPLAKIIELGKFAVG</sequence>
<comment type="caution">
    <text evidence="10">The sequence shown here is derived from an EMBL/GenBank/DDBJ whole genome shotgun (WGS) entry which is preliminary data.</text>
</comment>
<dbReference type="GO" id="GO:0006233">
    <property type="term" value="P:dTDP biosynthetic process"/>
    <property type="evidence" value="ECO:0007669"/>
    <property type="project" value="InterPro"/>
</dbReference>
<dbReference type="InterPro" id="IPR018095">
    <property type="entry name" value="Thymidylate_kin_CS"/>
</dbReference>
<dbReference type="CDD" id="cd01672">
    <property type="entry name" value="TMPK"/>
    <property type="match status" value="1"/>
</dbReference>
<dbReference type="GO" id="GO:0004798">
    <property type="term" value="F:dTMP kinase activity"/>
    <property type="evidence" value="ECO:0007669"/>
    <property type="project" value="UniProtKB-EC"/>
</dbReference>
<accession>X1ER00</accession>
<keyword evidence="6" id="KW-0418">Kinase</keyword>
<comment type="catalytic activity">
    <reaction evidence="8">
        <text>dTMP + ATP = dTDP + ADP</text>
        <dbReference type="Rhea" id="RHEA:13517"/>
        <dbReference type="ChEBI" id="CHEBI:30616"/>
        <dbReference type="ChEBI" id="CHEBI:58369"/>
        <dbReference type="ChEBI" id="CHEBI:63528"/>
        <dbReference type="ChEBI" id="CHEBI:456216"/>
        <dbReference type="EC" id="2.7.4.9"/>
    </reaction>
</comment>
<dbReference type="PANTHER" id="PTHR10344">
    <property type="entry name" value="THYMIDYLATE KINASE"/>
    <property type="match status" value="1"/>
</dbReference>
<evidence type="ECO:0000256" key="6">
    <source>
        <dbReference type="ARBA" id="ARBA00022777"/>
    </source>
</evidence>
<evidence type="ECO:0000256" key="3">
    <source>
        <dbReference type="ARBA" id="ARBA00022679"/>
    </source>
</evidence>
<dbReference type="EMBL" id="BARU01005401">
    <property type="protein sequence ID" value="GAH35821.1"/>
    <property type="molecule type" value="Genomic_DNA"/>
</dbReference>
<dbReference type="PANTHER" id="PTHR10344:SF4">
    <property type="entry name" value="UMP-CMP KINASE 2, MITOCHONDRIAL"/>
    <property type="match status" value="1"/>
</dbReference>